<proteinExistence type="predicted"/>
<dbReference type="PROSITE" id="PS51910">
    <property type="entry name" value="GH18_2"/>
    <property type="match status" value="1"/>
</dbReference>
<dbReference type="PANTHER" id="PTHR46066">
    <property type="entry name" value="CHITINASE DOMAIN-CONTAINING PROTEIN 1 FAMILY MEMBER"/>
    <property type="match status" value="1"/>
</dbReference>
<dbReference type="Gene3D" id="3.20.20.80">
    <property type="entry name" value="Glycosidases"/>
    <property type="match status" value="1"/>
</dbReference>
<dbReference type="Proteomes" id="UP000593601">
    <property type="component" value="Chromosome"/>
</dbReference>
<dbReference type="RefSeq" id="WP_193736483.1">
    <property type="nucleotide sequence ID" value="NZ_CP063304.1"/>
</dbReference>
<dbReference type="KEGG" id="bliq:INP51_04225"/>
<gene>
    <name evidence="2" type="ORF">INP51_04225</name>
</gene>
<dbReference type="InterPro" id="IPR017853">
    <property type="entry name" value="GH"/>
</dbReference>
<dbReference type="PANTHER" id="PTHR46066:SF2">
    <property type="entry name" value="CHITINASE DOMAIN-CONTAINING PROTEIN 1"/>
    <property type="match status" value="1"/>
</dbReference>
<dbReference type="SMART" id="SM00636">
    <property type="entry name" value="Glyco_18"/>
    <property type="match status" value="1"/>
</dbReference>
<sequence>MKKRVMPVLIVIGLILAVLIVGVASLIIRRYTPTSKSADLAAYYGLEDETQAALIINDEVKKSAGLFRNGEVYMSYSDVESFLDTNFYLDEINQQMLLSDPSGIRALSDSDVTEKGAPALIRENDTYYLAVNYIKSYTDMVVNVYEKPARAVIRTRWSGLNQVTVTKDAAVRVRGGIRSDILENVKKGEKLVFLEKLDHWTKVSTQKGSIGYVENKSISEQKKAEDHIADTGLEFPSITKDYKLNLGFHQVTSQEANQALQEVISRTSGLNTVSPTWFSILDNGGTISSLASRDYVDQAHQMGLEVWGLIDNFNENVSVTEALKNSQTRGRIIAQLMDQASACGMDGINVDFEQLPKDSIPHFLQFLRELTIQAHQRNLVVSVDNPVPQNYNRYYKRGAQGKIVDYVIIMGYDEHFSGGDKAGSVSSLLFVENGIKQTLSEVPKEKVVNAIPFYTRVWTEAFGQELPTSEVLGMDGTDRYMQEHQMTKKWDEKIGQNIAISEDDSARYTIWVEDEQSIEEKMKVIQKYGLAGVAEWRLGMERNTVWDIINRYNT</sequence>
<dbReference type="GO" id="GO:0016787">
    <property type="term" value="F:hydrolase activity"/>
    <property type="evidence" value="ECO:0007669"/>
    <property type="project" value="UniProtKB-KW"/>
</dbReference>
<dbReference type="Gene3D" id="3.10.50.10">
    <property type="match status" value="1"/>
</dbReference>
<dbReference type="GO" id="GO:0005975">
    <property type="term" value="P:carbohydrate metabolic process"/>
    <property type="evidence" value="ECO:0007669"/>
    <property type="project" value="InterPro"/>
</dbReference>
<keyword evidence="3" id="KW-1185">Reference proteome</keyword>
<protein>
    <submittedName>
        <fullName evidence="2">Glycosyl hydrolase family 18</fullName>
    </submittedName>
</protein>
<dbReference type="InterPro" id="IPR001223">
    <property type="entry name" value="Glyco_hydro18_cat"/>
</dbReference>
<organism evidence="2 3">
    <name type="scientific">Blautia liquoris</name>
    <dbReference type="NCBI Taxonomy" id="2779518"/>
    <lineage>
        <taxon>Bacteria</taxon>
        <taxon>Bacillati</taxon>
        <taxon>Bacillota</taxon>
        <taxon>Clostridia</taxon>
        <taxon>Lachnospirales</taxon>
        <taxon>Lachnospiraceae</taxon>
        <taxon>Blautia</taxon>
    </lineage>
</organism>
<evidence type="ECO:0000313" key="2">
    <source>
        <dbReference type="EMBL" id="QOV20163.1"/>
    </source>
</evidence>
<dbReference type="InterPro" id="IPR011583">
    <property type="entry name" value="Chitinase_II/V-like_cat"/>
</dbReference>
<name>A0A7M2RIK6_9FIRM</name>
<dbReference type="EMBL" id="CP063304">
    <property type="protein sequence ID" value="QOV20163.1"/>
    <property type="molecule type" value="Genomic_DNA"/>
</dbReference>
<dbReference type="Pfam" id="PF08239">
    <property type="entry name" value="SH3_3"/>
    <property type="match status" value="1"/>
</dbReference>
<evidence type="ECO:0000313" key="3">
    <source>
        <dbReference type="Proteomes" id="UP000593601"/>
    </source>
</evidence>
<dbReference type="AlphaFoldDB" id="A0A7M2RIK6"/>
<dbReference type="GO" id="GO:0008061">
    <property type="term" value="F:chitin binding"/>
    <property type="evidence" value="ECO:0007669"/>
    <property type="project" value="InterPro"/>
</dbReference>
<accession>A0A7M2RIK6</accession>
<dbReference type="InterPro" id="IPR003646">
    <property type="entry name" value="SH3-like_bac-type"/>
</dbReference>
<feature type="domain" description="GH18" evidence="1">
    <location>
        <begin position="207"/>
        <end position="554"/>
    </location>
</feature>
<dbReference type="Gene3D" id="2.30.30.40">
    <property type="entry name" value="SH3 Domains"/>
    <property type="match status" value="1"/>
</dbReference>
<reference evidence="2 3" key="1">
    <citation type="submission" date="2020-10" db="EMBL/GenBank/DDBJ databases">
        <title>Blautia liquoris sp.nov., isolated from the mud in a fermentation cellar used for the production of Chinese strong-flavoured liquor.</title>
        <authorList>
            <person name="Lu L."/>
        </authorList>
    </citation>
    <scope>NUCLEOTIDE SEQUENCE [LARGE SCALE GENOMIC DNA]</scope>
    <source>
        <strain evidence="2 3">LZLJ-3</strain>
    </source>
</reference>
<keyword evidence="2" id="KW-0378">Hydrolase</keyword>
<dbReference type="SUPFAM" id="SSF51445">
    <property type="entry name" value="(Trans)glycosidases"/>
    <property type="match status" value="1"/>
</dbReference>
<evidence type="ECO:0000259" key="1">
    <source>
        <dbReference type="PROSITE" id="PS51910"/>
    </source>
</evidence>
<dbReference type="Pfam" id="PF00704">
    <property type="entry name" value="Glyco_hydro_18"/>
    <property type="match status" value="1"/>
</dbReference>
<dbReference type="InterPro" id="IPR029070">
    <property type="entry name" value="Chitinase_insertion_sf"/>
</dbReference>